<dbReference type="Pfam" id="PF18693">
    <property type="entry name" value="TRAM_2"/>
    <property type="match status" value="1"/>
</dbReference>
<name>A0A7R9AGT5_9CRUS</name>
<gene>
    <name evidence="7" type="ORF">DSTB1V02_LOCUS13652</name>
</gene>
<dbReference type="GO" id="GO:0035599">
    <property type="term" value="F:aspartic acid methylthiotransferase activity"/>
    <property type="evidence" value="ECO:0007669"/>
    <property type="project" value="TreeGrafter"/>
</dbReference>
<dbReference type="OrthoDB" id="1730074at2759"/>
<evidence type="ECO:0000256" key="4">
    <source>
        <dbReference type="ARBA" id="ARBA00023004"/>
    </source>
</evidence>
<keyword evidence="5" id="KW-0411">Iron-sulfur</keyword>
<dbReference type="InterPro" id="IPR002792">
    <property type="entry name" value="TRAM_dom"/>
</dbReference>
<dbReference type="EMBL" id="LR906551">
    <property type="protein sequence ID" value="CAD7253906.1"/>
    <property type="molecule type" value="Genomic_DNA"/>
</dbReference>
<dbReference type="GO" id="GO:0005829">
    <property type="term" value="C:cytosol"/>
    <property type="evidence" value="ECO:0007669"/>
    <property type="project" value="TreeGrafter"/>
</dbReference>
<dbReference type="InterPro" id="IPR012340">
    <property type="entry name" value="NA-bd_OB-fold"/>
</dbReference>
<dbReference type="EMBL" id="CAJPEV010007034">
    <property type="protein sequence ID" value="CAG0904535.1"/>
    <property type="molecule type" value="Genomic_DNA"/>
</dbReference>
<dbReference type="Gene3D" id="3.80.30.20">
    <property type="entry name" value="tm_1862 like domain"/>
    <property type="match status" value="1"/>
</dbReference>
<dbReference type="Proteomes" id="UP000677054">
    <property type="component" value="Unassembled WGS sequence"/>
</dbReference>
<accession>A0A7R9AGT5</accession>
<evidence type="ECO:0000259" key="6">
    <source>
        <dbReference type="Pfam" id="PF18693"/>
    </source>
</evidence>
<evidence type="ECO:0000313" key="7">
    <source>
        <dbReference type="EMBL" id="CAD7253906.1"/>
    </source>
</evidence>
<dbReference type="AlphaFoldDB" id="A0A7R9AGT5"/>
<evidence type="ECO:0000256" key="3">
    <source>
        <dbReference type="ARBA" id="ARBA00022723"/>
    </source>
</evidence>
<evidence type="ECO:0000313" key="8">
    <source>
        <dbReference type="Proteomes" id="UP000677054"/>
    </source>
</evidence>
<proteinExistence type="predicted"/>
<keyword evidence="2" id="KW-0949">S-adenosyl-L-methionine</keyword>
<dbReference type="Gene3D" id="2.40.50.140">
    <property type="entry name" value="Nucleic acid-binding proteins"/>
    <property type="match status" value="1"/>
</dbReference>
<evidence type="ECO:0000256" key="5">
    <source>
        <dbReference type="ARBA" id="ARBA00023014"/>
    </source>
</evidence>
<protein>
    <recommendedName>
        <fullName evidence="6">TRAM domain-containing protein</fullName>
    </recommendedName>
</protein>
<keyword evidence="1" id="KW-0004">4Fe-4S</keyword>
<keyword evidence="8" id="KW-1185">Reference proteome</keyword>
<keyword evidence="4" id="KW-0408">Iron</keyword>
<dbReference type="InterPro" id="IPR005840">
    <property type="entry name" value="Ribosomal_uS12_MeSTrfase_RimO"/>
</dbReference>
<dbReference type="GO" id="GO:0046872">
    <property type="term" value="F:metal ion binding"/>
    <property type="evidence" value="ECO:0007669"/>
    <property type="project" value="UniProtKB-KW"/>
</dbReference>
<dbReference type="PANTHER" id="PTHR43837">
    <property type="entry name" value="RIBOSOMAL PROTEIN S12 METHYLTHIOTRANSFERASE RIMO"/>
    <property type="match status" value="1"/>
</dbReference>
<feature type="non-terminal residue" evidence="7">
    <location>
        <position position="104"/>
    </location>
</feature>
<organism evidence="7">
    <name type="scientific">Darwinula stevensoni</name>
    <dbReference type="NCBI Taxonomy" id="69355"/>
    <lineage>
        <taxon>Eukaryota</taxon>
        <taxon>Metazoa</taxon>
        <taxon>Ecdysozoa</taxon>
        <taxon>Arthropoda</taxon>
        <taxon>Crustacea</taxon>
        <taxon>Oligostraca</taxon>
        <taxon>Ostracoda</taxon>
        <taxon>Podocopa</taxon>
        <taxon>Podocopida</taxon>
        <taxon>Darwinulocopina</taxon>
        <taxon>Darwinuloidea</taxon>
        <taxon>Darwinulidae</taxon>
        <taxon>Darwinula</taxon>
    </lineage>
</organism>
<evidence type="ECO:0000256" key="1">
    <source>
        <dbReference type="ARBA" id="ARBA00022485"/>
    </source>
</evidence>
<feature type="domain" description="TRAM" evidence="6">
    <location>
        <begin position="56"/>
        <end position="96"/>
    </location>
</feature>
<dbReference type="GO" id="GO:0051539">
    <property type="term" value="F:4 iron, 4 sulfur cluster binding"/>
    <property type="evidence" value="ECO:0007669"/>
    <property type="project" value="UniProtKB-KW"/>
</dbReference>
<reference evidence="7" key="1">
    <citation type="submission" date="2020-11" db="EMBL/GenBank/DDBJ databases">
        <authorList>
            <person name="Tran Van P."/>
        </authorList>
    </citation>
    <scope>NUCLEOTIDE SEQUENCE</scope>
</reference>
<sequence length="104" mass="11176">MQAQLDRVGCFPYSAVEGAQANDLPNPVPETVKLARQEAFMALASEISTARLQLKVGKRCKVIIDQVSAQGGIGRTMGDAPEIDGVVYIQPATKASKRYRVGDI</sequence>
<keyword evidence="3" id="KW-0479">Metal-binding</keyword>
<dbReference type="InterPro" id="IPR023404">
    <property type="entry name" value="rSAM_horseshoe"/>
</dbReference>
<dbReference type="PANTHER" id="PTHR43837:SF1">
    <property type="entry name" value="RIBOSOMAL PROTEIN US12 METHYLTHIOTRANSFERASE RIMO"/>
    <property type="match status" value="1"/>
</dbReference>
<evidence type="ECO:0000256" key="2">
    <source>
        <dbReference type="ARBA" id="ARBA00022691"/>
    </source>
</evidence>